<accession>A0A3M7S6N2</accession>
<organism evidence="1 2">
    <name type="scientific">Brachionus plicatilis</name>
    <name type="common">Marine rotifer</name>
    <name type="synonym">Brachionus muelleri</name>
    <dbReference type="NCBI Taxonomy" id="10195"/>
    <lineage>
        <taxon>Eukaryota</taxon>
        <taxon>Metazoa</taxon>
        <taxon>Spiralia</taxon>
        <taxon>Gnathifera</taxon>
        <taxon>Rotifera</taxon>
        <taxon>Eurotatoria</taxon>
        <taxon>Monogononta</taxon>
        <taxon>Pseudotrocha</taxon>
        <taxon>Ploima</taxon>
        <taxon>Brachionidae</taxon>
        <taxon>Brachionus</taxon>
    </lineage>
</organism>
<dbReference type="EMBL" id="REGN01001943">
    <property type="protein sequence ID" value="RNA31422.1"/>
    <property type="molecule type" value="Genomic_DNA"/>
</dbReference>
<proteinExistence type="predicted"/>
<dbReference type="AlphaFoldDB" id="A0A3M7S6N2"/>
<evidence type="ECO:0000313" key="2">
    <source>
        <dbReference type="Proteomes" id="UP000276133"/>
    </source>
</evidence>
<reference evidence="1 2" key="1">
    <citation type="journal article" date="2018" name="Sci. Rep.">
        <title>Genomic signatures of local adaptation to the degree of environmental predictability in rotifers.</title>
        <authorList>
            <person name="Franch-Gras L."/>
            <person name="Hahn C."/>
            <person name="Garcia-Roger E.M."/>
            <person name="Carmona M.J."/>
            <person name="Serra M."/>
            <person name="Gomez A."/>
        </authorList>
    </citation>
    <scope>NUCLEOTIDE SEQUENCE [LARGE SCALE GENOMIC DNA]</scope>
    <source>
        <strain evidence="1">HYR1</strain>
    </source>
</reference>
<name>A0A3M7S6N2_BRAPC</name>
<dbReference type="Proteomes" id="UP000276133">
    <property type="component" value="Unassembled WGS sequence"/>
</dbReference>
<evidence type="ECO:0000313" key="1">
    <source>
        <dbReference type="EMBL" id="RNA31422.1"/>
    </source>
</evidence>
<gene>
    <name evidence="1" type="ORF">BpHYR1_021573</name>
</gene>
<protein>
    <submittedName>
        <fullName evidence="1">Uncharacterized protein</fullName>
    </submittedName>
</protein>
<keyword evidence="2" id="KW-1185">Reference proteome</keyword>
<sequence length="123" mass="14487">MQMCKYMRNAAADQICMVTGLVKLYGLNIHDLRPENEQKMLFRGIKDCFKVDLENYLLQDVLKIGDVNSLECLESFIHQKIFNETLHGNHFHLGFTSTDLNRKYHPIAFMLISHEPQKDFDYF</sequence>
<comment type="caution">
    <text evidence="1">The sequence shown here is derived from an EMBL/GenBank/DDBJ whole genome shotgun (WGS) entry which is preliminary data.</text>
</comment>